<proteinExistence type="inferred from homology"/>
<evidence type="ECO:0000313" key="4">
    <source>
        <dbReference type="Proteomes" id="UP001595796"/>
    </source>
</evidence>
<keyword evidence="4" id="KW-1185">Reference proteome</keyword>
<dbReference type="PROSITE" id="PS51318">
    <property type="entry name" value="TAT"/>
    <property type="match status" value="1"/>
</dbReference>
<dbReference type="Gene3D" id="3.40.190.150">
    <property type="entry name" value="Bordetella uptake gene, domain 1"/>
    <property type="match status" value="1"/>
</dbReference>
<comment type="caution">
    <text evidence="3">The sequence shown here is derived from an EMBL/GenBank/DDBJ whole genome shotgun (WGS) entry which is preliminary data.</text>
</comment>
<accession>A0ABV9Z3T3</accession>
<dbReference type="CDD" id="cd07012">
    <property type="entry name" value="PBP2_Bug_TTT"/>
    <property type="match status" value="1"/>
</dbReference>
<feature type="signal peptide" evidence="2">
    <location>
        <begin position="1"/>
        <end position="28"/>
    </location>
</feature>
<dbReference type="Proteomes" id="UP001595796">
    <property type="component" value="Unassembled WGS sequence"/>
</dbReference>
<reference evidence="4" key="1">
    <citation type="journal article" date="2019" name="Int. J. Syst. Evol. Microbiol.">
        <title>The Global Catalogue of Microorganisms (GCM) 10K type strain sequencing project: providing services to taxonomists for standard genome sequencing and annotation.</title>
        <authorList>
            <consortium name="The Broad Institute Genomics Platform"/>
            <consortium name="The Broad Institute Genome Sequencing Center for Infectious Disease"/>
            <person name="Wu L."/>
            <person name="Ma J."/>
        </authorList>
    </citation>
    <scope>NUCLEOTIDE SEQUENCE [LARGE SCALE GENOMIC DNA]</scope>
    <source>
        <strain evidence="4">CGMCC 1.16444</strain>
    </source>
</reference>
<name>A0ABV9Z3T3_9HYPH</name>
<dbReference type="InterPro" id="IPR005064">
    <property type="entry name" value="BUG"/>
</dbReference>
<dbReference type="PIRSF" id="PIRSF017082">
    <property type="entry name" value="YflP"/>
    <property type="match status" value="1"/>
</dbReference>
<dbReference type="InterPro" id="IPR042100">
    <property type="entry name" value="Bug_dom1"/>
</dbReference>
<dbReference type="EMBL" id="JBHSJF010000006">
    <property type="protein sequence ID" value="MFC5069174.1"/>
    <property type="molecule type" value="Genomic_DNA"/>
</dbReference>
<protein>
    <submittedName>
        <fullName evidence="3">Bug family tripartite tricarboxylate transporter substrate binding protein</fullName>
    </submittedName>
</protein>
<sequence>MNITRRSFNAGLAAVAGGSLAGLGPAHAAGPSIEMIAAAGPGGGYDTLARTVQQIAQGQKTVSSAQVLNVPGAGGTVGLAQFVNAKKPNGMLTVGLGMVGAVILNKAPVTLDQVTPLARLQGEYQPLVVSAQSDIKTLDDLVKKYKDNPGSVSWGGFGLGSPDHLVSALVVKAVGGDVTKMNYIVVGAGGEMLPFVISNKVTVATGGYAEFADHIKSGKLRAIGMSSPQRLAGIDVPTFKEQGVDAELVNWRGLVASPGIDAAKLEELDGVIAKVAKSDEWAKACKDRGWENLHMPAAEFKTFLDTEKTRVASLLKELGLAS</sequence>
<evidence type="ECO:0000313" key="3">
    <source>
        <dbReference type="EMBL" id="MFC5069174.1"/>
    </source>
</evidence>
<dbReference type="Pfam" id="PF03401">
    <property type="entry name" value="TctC"/>
    <property type="match status" value="1"/>
</dbReference>
<organism evidence="3 4">
    <name type="scientific">Flaviflagellibacter deserti</name>
    <dbReference type="NCBI Taxonomy" id="2267266"/>
    <lineage>
        <taxon>Bacteria</taxon>
        <taxon>Pseudomonadati</taxon>
        <taxon>Pseudomonadota</taxon>
        <taxon>Alphaproteobacteria</taxon>
        <taxon>Hyphomicrobiales</taxon>
        <taxon>Flaviflagellibacter</taxon>
    </lineage>
</organism>
<comment type="similarity">
    <text evidence="1">Belongs to the UPF0065 (bug) family.</text>
</comment>
<dbReference type="PANTHER" id="PTHR42928:SF3">
    <property type="entry name" value="UPF0065 PROTEIN YFLP"/>
    <property type="match status" value="1"/>
</dbReference>
<dbReference type="InterPro" id="IPR006311">
    <property type="entry name" value="TAT_signal"/>
</dbReference>
<keyword evidence="2" id="KW-0732">Signal</keyword>
<evidence type="ECO:0000256" key="2">
    <source>
        <dbReference type="SAM" id="SignalP"/>
    </source>
</evidence>
<dbReference type="RefSeq" id="WP_114957701.1">
    <property type="nucleotide sequence ID" value="NZ_JBHSJF010000006.1"/>
</dbReference>
<feature type="chain" id="PRO_5046006569" evidence="2">
    <location>
        <begin position="29"/>
        <end position="322"/>
    </location>
</feature>
<evidence type="ECO:0000256" key="1">
    <source>
        <dbReference type="ARBA" id="ARBA00006987"/>
    </source>
</evidence>
<dbReference type="PANTHER" id="PTHR42928">
    <property type="entry name" value="TRICARBOXYLATE-BINDING PROTEIN"/>
    <property type="match status" value="1"/>
</dbReference>
<dbReference type="Gene3D" id="3.40.190.10">
    <property type="entry name" value="Periplasmic binding protein-like II"/>
    <property type="match status" value="1"/>
</dbReference>
<gene>
    <name evidence="3" type="ORF">ACFPFW_14245</name>
</gene>
<dbReference type="SUPFAM" id="SSF53850">
    <property type="entry name" value="Periplasmic binding protein-like II"/>
    <property type="match status" value="1"/>
</dbReference>